<keyword evidence="4" id="KW-1185">Reference proteome</keyword>
<evidence type="ECO:0008006" key="5">
    <source>
        <dbReference type="Google" id="ProtNLM"/>
    </source>
</evidence>
<sequence>MTSKPLLAPLLPLRLTVSALVTLSTPSLDRLPSFCRLLPLSPSPSLSPQGKSSSLQRPSASPVGNVGPQSSRMVDAMSSMEVSSRSPRGTSTRALLEGRQDSTRTLPEDCIIASET</sequence>
<evidence type="ECO:0000313" key="3">
    <source>
        <dbReference type="EMBL" id="TRM67319.1"/>
    </source>
</evidence>
<comment type="caution">
    <text evidence="3">The sequence shown here is derived from an EMBL/GenBank/DDBJ whole genome shotgun (WGS) entry which is preliminary data.</text>
</comment>
<feature type="compositionally biased region" description="Polar residues" evidence="1">
    <location>
        <begin position="80"/>
        <end position="93"/>
    </location>
</feature>
<feature type="chain" id="PRO_5022056045" description="Secreted protein" evidence="2">
    <location>
        <begin position="19"/>
        <end position="116"/>
    </location>
</feature>
<keyword evidence="2" id="KW-0732">Signal</keyword>
<organism evidence="3 4">
    <name type="scientific">Schizophyllum amplum</name>
    <dbReference type="NCBI Taxonomy" id="97359"/>
    <lineage>
        <taxon>Eukaryota</taxon>
        <taxon>Fungi</taxon>
        <taxon>Dikarya</taxon>
        <taxon>Basidiomycota</taxon>
        <taxon>Agaricomycotina</taxon>
        <taxon>Agaricomycetes</taxon>
        <taxon>Agaricomycetidae</taxon>
        <taxon>Agaricales</taxon>
        <taxon>Schizophyllaceae</taxon>
        <taxon>Schizophyllum</taxon>
    </lineage>
</organism>
<evidence type="ECO:0000256" key="1">
    <source>
        <dbReference type="SAM" id="MobiDB-lite"/>
    </source>
</evidence>
<feature type="signal peptide" evidence="2">
    <location>
        <begin position="1"/>
        <end position="18"/>
    </location>
</feature>
<feature type="compositionally biased region" description="Low complexity" evidence="1">
    <location>
        <begin position="39"/>
        <end position="55"/>
    </location>
</feature>
<evidence type="ECO:0000313" key="4">
    <source>
        <dbReference type="Proteomes" id="UP000320762"/>
    </source>
</evidence>
<feature type="region of interest" description="Disordered" evidence="1">
    <location>
        <begin position="39"/>
        <end position="116"/>
    </location>
</feature>
<dbReference type="AlphaFoldDB" id="A0A550CRE4"/>
<dbReference type="EMBL" id="VDMD01000002">
    <property type="protein sequence ID" value="TRM67319.1"/>
    <property type="molecule type" value="Genomic_DNA"/>
</dbReference>
<gene>
    <name evidence="3" type="ORF">BD626DRAFT_99152</name>
</gene>
<accession>A0A550CRE4</accession>
<reference evidence="3 4" key="1">
    <citation type="journal article" date="2019" name="New Phytol.">
        <title>Comparative genomics reveals unique wood-decay strategies and fruiting body development in the Schizophyllaceae.</title>
        <authorList>
            <person name="Almasi E."/>
            <person name="Sahu N."/>
            <person name="Krizsan K."/>
            <person name="Balint B."/>
            <person name="Kovacs G.M."/>
            <person name="Kiss B."/>
            <person name="Cseklye J."/>
            <person name="Drula E."/>
            <person name="Henrissat B."/>
            <person name="Nagy I."/>
            <person name="Chovatia M."/>
            <person name="Adam C."/>
            <person name="LaButti K."/>
            <person name="Lipzen A."/>
            <person name="Riley R."/>
            <person name="Grigoriev I.V."/>
            <person name="Nagy L.G."/>
        </authorList>
    </citation>
    <scope>NUCLEOTIDE SEQUENCE [LARGE SCALE GENOMIC DNA]</scope>
    <source>
        <strain evidence="3 4">NL-1724</strain>
    </source>
</reference>
<evidence type="ECO:0000256" key="2">
    <source>
        <dbReference type="SAM" id="SignalP"/>
    </source>
</evidence>
<name>A0A550CRE4_9AGAR</name>
<dbReference type="Proteomes" id="UP000320762">
    <property type="component" value="Unassembled WGS sequence"/>
</dbReference>
<proteinExistence type="predicted"/>
<protein>
    <recommendedName>
        <fullName evidence="5">Secreted protein</fullName>
    </recommendedName>
</protein>